<name>A0ABW3J683_9FLAO</name>
<proteinExistence type="predicted"/>
<protein>
    <submittedName>
        <fullName evidence="1">Uncharacterized protein</fullName>
    </submittedName>
</protein>
<organism evidence="1 2">
    <name type="scientific">Flavobacterium myungsuense</name>
    <dbReference type="NCBI Taxonomy" id="651823"/>
    <lineage>
        <taxon>Bacteria</taxon>
        <taxon>Pseudomonadati</taxon>
        <taxon>Bacteroidota</taxon>
        <taxon>Flavobacteriia</taxon>
        <taxon>Flavobacteriales</taxon>
        <taxon>Flavobacteriaceae</taxon>
        <taxon>Flavobacterium</taxon>
    </lineage>
</organism>
<dbReference type="Proteomes" id="UP001597051">
    <property type="component" value="Unassembled WGS sequence"/>
</dbReference>
<comment type="caution">
    <text evidence="1">The sequence shown here is derived from an EMBL/GenBank/DDBJ whole genome shotgun (WGS) entry which is preliminary data.</text>
</comment>
<keyword evidence="2" id="KW-1185">Reference proteome</keyword>
<gene>
    <name evidence="1" type="ORF">ACFQ0S_12275</name>
</gene>
<accession>A0ABW3J683</accession>
<evidence type="ECO:0000313" key="1">
    <source>
        <dbReference type="EMBL" id="MFD0985251.1"/>
    </source>
</evidence>
<evidence type="ECO:0000313" key="2">
    <source>
        <dbReference type="Proteomes" id="UP001597051"/>
    </source>
</evidence>
<dbReference type="RefSeq" id="WP_379757984.1">
    <property type="nucleotide sequence ID" value="NZ_JBHSYB010000028.1"/>
</dbReference>
<dbReference type="EMBL" id="JBHTIZ010000045">
    <property type="protein sequence ID" value="MFD0985251.1"/>
    <property type="molecule type" value="Genomic_DNA"/>
</dbReference>
<sequence length="68" mass="7647">MKTKTFTILSNAFLHNYRKCTNAITTTGKNTPDSVGKISYTIEQLTFETEKTLNGSISLRGQQTFEII</sequence>
<reference evidence="2" key="1">
    <citation type="journal article" date="2019" name="Int. J. Syst. Evol. Microbiol.">
        <title>The Global Catalogue of Microorganisms (GCM) 10K type strain sequencing project: providing services to taxonomists for standard genome sequencing and annotation.</title>
        <authorList>
            <consortium name="The Broad Institute Genomics Platform"/>
            <consortium name="The Broad Institute Genome Sequencing Center for Infectious Disease"/>
            <person name="Wu L."/>
            <person name="Ma J."/>
        </authorList>
    </citation>
    <scope>NUCLEOTIDE SEQUENCE [LARGE SCALE GENOMIC DNA]</scope>
    <source>
        <strain evidence="2">CECT 7649</strain>
    </source>
</reference>